<dbReference type="RefSeq" id="WP_089688071.1">
    <property type="nucleotide sequence ID" value="NZ_FNFO01000015.1"/>
</dbReference>
<evidence type="ECO:0000313" key="1">
    <source>
        <dbReference type="EMBL" id="SDM53043.1"/>
    </source>
</evidence>
<keyword evidence="2" id="KW-1185">Reference proteome</keyword>
<dbReference type="AlphaFoldDB" id="A0A1G9TZS1"/>
<proteinExistence type="predicted"/>
<organism evidence="1 2">
    <name type="scientific">Catalinimonas alkaloidigena</name>
    <dbReference type="NCBI Taxonomy" id="1075417"/>
    <lineage>
        <taxon>Bacteria</taxon>
        <taxon>Pseudomonadati</taxon>
        <taxon>Bacteroidota</taxon>
        <taxon>Cytophagia</taxon>
        <taxon>Cytophagales</taxon>
        <taxon>Catalimonadaceae</taxon>
        <taxon>Catalinimonas</taxon>
    </lineage>
</organism>
<evidence type="ECO:0000313" key="2">
    <source>
        <dbReference type="Proteomes" id="UP000198510"/>
    </source>
</evidence>
<protein>
    <submittedName>
        <fullName evidence="1">Uncharacterized protein</fullName>
    </submittedName>
</protein>
<gene>
    <name evidence="1" type="ORF">SAMN05421823_11540</name>
</gene>
<dbReference type="EMBL" id="FNFO01000015">
    <property type="protein sequence ID" value="SDM53043.1"/>
    <property type="molecule type" value="Genomic_DNA"/>
</dbReference>
<dbReference type="Proteomes" id="UP000198510">
    <property type="component" value="Unassembled WGS sequence"/>
</dbReference>
<sequence>MTIDTDLEDKKREEAREKVLHSVYNHFLHFRQHKSLPKGKDVFFCTSVADVGVNVYSQMQAVVIIDDANTLTTDEALQFAARFRKVKNLPVHIWKTGERPLLQVGRTKLAL</sequence>
<dbReference type="STRING" id="1075417.SAMN05421823_11540"/>
<accession>A0A1G9TZS1</accession>
<reference evidence="1 2" key="1">
    <citation type="submission" date="2016-10" db="EMBL/GenBank/DDBJ databases">
        <authorList>
            <person name="de Groot N.N."/>
        </authorList>
    </citation>
    <scope>NUCLEOTIDE SEQUENCE [LARGE SCALE GENOMIC DNA]</scope>
    <source>
        <strain evidence="1 2">DSM 25186</strain>
    </source>
</reference>
<name>A0A1G9TZS1_9BACT</name>